<feature type="domain" description="BIG2" evidence="2">
    <location>
        <begin position="3050"/>
        <end position="3117"/>
    </location>
</feature>
<feature type="compositionally biased region" description="Polar residues" evidence="1">
    <location>
        <begin position="1627"/>
        <end position="1639"/>
    </location>
</feature>
<accession>A0A7U3Q5I8</accession>
<dbReference type="PANTHER" id="PTHR23019:SF0">
    <property type="entry name" value="NUCLEAR PORE MEMBRANE GLYCOPROTEIN 210"/>
    <property type="match status" value="1"/>
</dbReference>
<protein>
    <submittedName>
        <fullName evidence="3">Ig-like domain-containing protein</fullName>
    </submittedName>
</protein>
<feature type="domain" description="BIG2" evidence="2">
    <location>
        <begin position="3215"/>
        <end position="3286"/>
    </location>
</feature>
<feature type="domain" description="BIG2" evidence="2">
    <location>
        <begin position="2111"/>
        <end position="2183"/>
    </location>
</feature>
<feature type="domain" description="BIG2" evidence="2">
    <location>
        <begin position="3876"/>
        <end position="3946"/>
    </location>
</feature>
<dbReference type="GO" id="GO:0005509">
    <property type="term" value="F:calcium ion binding"/>
    <property type="evidence" value="ECO:0007669"/>
    <property type="project" value="InterPro"/>
</dbReference>
<feature type="region of interest" description="Disordered" evidence="1">
    <location>
        <begin position="998"/>
        <end position="1028"/>
    </location>
</feature>
<organism evidence="3 4">
    <name type="scientific">Pedobacter endophyticus</name>
    <dbReference type="NCBI Taxonomy" id="2789740"/>
    <lineage>
        <taxon>Bacteria</taxon>
        <taxon>Pseudomonadati</taxon>
        <taxon>Bacteroidota</taxon>
        <taxon>Sphingobacteriia</taxon>
        <taxon>Sphingobacteriales</taxon>
        <taxon>Sphingobacteriaceae</taxon>
        <taxon>Pedobacter</taxon>
    </lineage>
</organism>
<dbReference type="SUPFAM" id="SSF103647">
    <property type="entry name" value="TSP type-3 repeat"/>
    <property type="match status" value="1"/>
</dbReference>
<evidence type="ECO:0000313" key="3">
    <source>
        <dbReference type="EMBL" id="QPH38867.1"/>
    </source>
</evidence>
<feature type="region of interest" description="Disordered" evidence="1">
    <location>
        <begin position="1607"/>
        <end position="1639"/>
    </location>
</feature>
<reference evidence="3 4" key="1">
    <citation type="submission" date="2020-11" db="EMBL/GenBank/DDBJ databases">
        <title>Pedobacter endophytica, an endophytic bacteria isolated form Carex pumila.</title>
        <authorList>
            <person name="Peng Y."/>
            <person name="Jiang L."/>
            <person name="Lee J."/>
        </authorList>
    </citation>
    <scope>NUCLEOTIDE SEQUENCE [LARGE SCALE GENOMIC DNA]</scope>
    <source>
        <strain evidence="3 4">JBR3-12</strain>
    </source>
</reference>
<dbReference type="EMBL" id="CP064939">
    <property type="protein sequence ID" value="QPH38867.1"/>
    <property type="molecule type" value="Genomic_DNA"/>
</dbReference>
<dbReference type="Gene3D" id="2.60.40.1080">
    <property type="match status" value="18"/>
</dbReference>
<evidence type="ECO:0000259" key="2">
    <source>
        <dbReference type="SMART" id="SM00635"/>
    </source>
</evidence>
<dbReference type="Pfam" id="PF02368">
    <property type="entry name" value="Big_2"/>
    <property type="match status" value="8"/>
</dbReference>
<feature type="domain" description="BIG2" evidence="2">
    <location>
        <begin position="4280"/>
        <end position="4350"/>
    </location>
</feature>
<feature type="domain" description="BIG2" evidence="2">
    <location>
        <begin position="4360"/>
        <end position="4430"/>
    </location>
</feature>
<dbReference type="InterPro" id="IPR013783">
    <property type="entry name" value="Ig-like_fold"/>
</dbReference>
<dbReference type="InterPro" id="IPR008964">
    <property type="entry name" value="Invasin/intimin_cell_adhesion"/>
</dbReference>
<dbReference type="InterPro" id="IPR003343">
    <property type="entry name" value="Big_2"/>
</dbReference>
<dbReference type="InterPro" id="IPR045197">
    <property type="entry name" value="NUP210-like"/>
</dbReference>
<feature type="compositionally biased region" description="Polar residues" evidence="1">
    <location>
        <begin position="1656"/>
        <end position="1671"/>
    </location>
</feature>
<dbReference type="Pfam" id="PF17963">
    <property type="entry name" value="Big_9"/>
    <property type="match status" value="1"/>
</dbReference>
<feature type="domain" description="BIG2" evidence="2">
    <location>
        <begin position="4038"/>
        <end position="4108"/>
    </location>
</feature>
<dbReference type="Gene3D" id="2.60.40.10">
    <property type="entry name" value="Immunoglobulins"/>
    <property type="match status" value="1"/>
</dbReference>
<feature type="region of interest" description="Disordered" evidence="1">
    <location>
        <begin position="1656"/>
        <end position="1679"/>
    </location>
</feature>
<sequence>MKKIYVPFVLTLLVGVFELFANTGMSAVNPNIFGNTYFDQNVSDLKPYFRGQINETKNVFHLFSHGRSGALFIDGNWKNVSEIEKWLSSHVDLQKVKQINIYGCEFAKGEMGLKAVSYLEKKLGLTISASNNITGKDGDWNLEVGKYVSVKGLESYPGNLQCPAATASDPDTDGDGVPDSVDIDDDNDGILDVNEGVTKSANAIVNGNFGTDETSGGNLANWNTNGTGTNPPDHNWIAGGGGAVVFYDGAEGLNLEQSITFKPTISTPLVSKITTFSIRVYPINAGGGTPTNESWGKMTLFVRAPDGTLLKLFTVYNQVTADINSPTVSVTDINSTVVQNLSVNGNLSSRSFATNWFSTISVSINSDLLATMGSLLVQRNNGAASGPNGVAGSDDFLIDDLSYTAEQYTDTDGDGVPNHGDLDSDNDGIPDAIEACGNRSVTLTNCRVPYNAGTDTDANGDGCRDGRVMQSCTTPKQSDGDTQPDYLDLDSDGDGCPDATEAQVIGTVNTTFFGAPSATANGLTNSGCSSPPNTNWINNAVKGGCLDTDADGVLNTMDLDDDNDGVLDATESPSCFYTETEAKQIISVTSALTQYATFVITNSYDGNTATQSAFSPSQNWVGKSVFEITPTIPLSITKVNLDLGSWYLSENSSSTFKLQGWTGAAWEDLSAPMSNYNSTVDFSISNTIRPNTVYIKFRIVGVAGTCYYSGVNEITLTANQYIASANPKSTCLNDTDGDTVPNHWDLDSDGDSCSDALEAGATTNTTANFQFPAAPDANANGLNDNIENGTTGTINYISTYNAYATSANLAACVDTDGDGINDLLDIDDDNDGVLDATESPSCFYTETEARKIASVTTELMPFSSTYQIAHSYDNNTATWFAFQSNQDWVGKSLFEITPTIALAISSVNFNVYTWPFSNGAASTFKLQGWDGSVWVDLSSAMANTSAIDFSINNSLHPTTVYSKYRIVGVAGTSNNAGVREITLTATANQYVASANPKPTCATDTDGDTVPNHRDLDSDGDGCSDLAEAGVSPLTDVSTPASATNSHGQSYGIAANKLTGSQLNPAAADANNNGLNDAVENGTTGRVNYPSTYRAYATSSALNACADSDGDGIKDLLDIDDDNDGILDAKESPSCFYTSAEANTIAKITSEFTSPDDDQADGNIELLHDGSTDLMFNFNDFAAGANPTGSNLFTIQFPTPVKLATLVVSNNISSTANANAVVVGSNDGLIWSGALTAATLINTTPVSFTITAPQAYKYYKIQTGSVPGALATGNVIGEITSTLASNYIPSANPKPTCVSDTDGDTIPNHRDLDSDGDGCSDLAESGVSPLTDLGTPASATNSNGQSYGIAANKLAGSQLNPGAADANNNGLNDTVENGTTGTVNYSSTYTPNATRSDLNTCADSDGDGIKDLQDIDDDNDGILDEKEQTCPAVSSTPAITSTFGGVIIRNDNFFQAPESPSTITIDYDYSFQKVSLLVSSINSGSKFTVSVQLDDGTIVGPLNSRLFFSASDPAWSPIWTSKGYPDLSGNGNWAGQIAYNNSDVSFSSSVPQSWGALEITAPQATPFFGIDKIFIQFVTGTSNGLFDVAPMNIVSSCTDIDTDNDGVPNRLDLDSDGDGCSDLAESGVSPSTDISTPASATNNFEKSYGIAANKLTGSQLNPAGTDNNNDGLNDSVDPDGNRIPNYPSTYPHYALANNLVACADTDGDGKNDITDIDDDNDGVLDATESPSCFYTANEWNTIAKPFYAVTISSALTTTTSNFSQLIDGVSNVTAVTFSASPAQDIANRNVYLFNFANPVRLNALYLQFNTATQFAGTTKIQGSNNGSDWVDLSAAIAATAGTNTTANGAVTVANSIKYPVTLNTANAYKYIRITGVAASNIAAQNASEVYFDFNTSAYVPSSYPKSNCVNDTDNDGISNHQDLDSDGDGCTDAFEAGTYNKTDVVLLAGDVKNGSGGNVTSTISNPQAKIAGDYGANGFADVLETSGNGIYKYTYDYANALNASVKTCCSVIADNTIASNQAVCSTTTPQPLIGSVPTLSPASTSTIQYRWMRRIPGTTTDFEMISGATSKDYTFSGPLTETTDYRRVAYVAGCSPTFDNTSATVTITVTATPTAGTLSGTTNICIGGTTTLTVTGNSAPGTWSSGNTAVATVNATTGAITGVSAGTSNIIYTVQGAGGCDNATTMRTITVMPNNTVSSGTTTTVCINGSLSGVTHSTTGATGIGTATGLPAGVMAAWSSNTITFSGTPTESGTFPYSIPLTGGCGEVNATGTITVTPANTVSSGTTTTVCINGSLSGVTHSTTGATGIGMATGLPAGVMAAWSSNTITFSGTPTESGTFPYSIPLTGGCGEVNATGTITVTPANTVSSGTTTTVCINGSLSGVTHSTTGATGIGTATGLPAGLMAAWSSNTITFSGTPTESGTFPYSIPLTGGCGEVNATGTITVMPNNTVSSGTTTTVCINGSLSGVTHSTTGATGIGTATGLPTGVMAAWSSNTITFSGAPTESGTFPYSIPLTGGCGEVNATGTITVMPNNTVSSGTTTTVCINGSLSGVTHSTTGATGIGTATGLPTGVMAAWSSNTITFSGAPTESGTFPYSIPLTGGCGEVNATGTITVMPNNTVSSGTTTTICINGSLSGVTHSTTGATGIGTATGLPAGVMAAWSSNTITFSGTPTESGTFPYSIPLTGGCGDVNATGTITVMPNNTVSSGTTTTICINGSLSGVTHSTTGATGIGMATGLPAGVMAAWSSNTITFSGTPTESGTFPYSIPLTGGCGEVNATGTITVTPANTVSSGTTTTVCINGSLSGVTHSTTGATGIGTATGLPTGVMAAWSSNTITINGTPTESGTFPYSIPLTGGCGEVNATGTITVTPANTVSSGTTTTICINGSLSGVTHSTTGATGIGTATGLPAGVMAAWSSNTITFSGTPTESGTFPYSIPLTGGCGEVNATGTITVKELPMATISGTATICSGTETTITISGTPNAVVTYKVNNGTPQMINLNSSGAANLPTGNLTTTTTYSLISVSNAAGEMPNCSKTLSGSATITVTEPPNAGILSGAQKICVDGMTTFTSNGDSGGSWVSNNTSIATVDATGVVTAHSVGTATITYMVSATSPCTTPSSATRNIEVMTQPYAGVLEGNTKICMGGNTLFTPKGANGSGTWASSNGAVASIDPSTGVVTGNSSGTATISYTVTGGAGCTSSTSTVPVMVGTTTGSNAGTLSGDPNICIGGSTTFTANGASGSGTWSTSDADIATINGSGEIKGVAAGTAMITYTVAGSGGCDDAFVSRMVTVHPNNTVGAASIMPSVCENSEMPNITHSTTGATGIGTAMGLPAGVTAGWSSNVITISGTPTESGTFNYSIALTGGCGTENATGTITVTAPPVAGTLDGEQEVCVGSTTTFTSTHSGGTWMSANTGIATIDASTGVITGVSAGSATITYTVAGTGNCSNATATRTVMVTAPPDAGTLNGMEAICIEGTTTFTVSGNSASGSWSSDHTGIATVNTSTGLITGISAGTATIIYTVHGTGRCSDATATRTITVTAPPVAGTLDGEQEVCVGGTTTFTATGNSATGVWSSDNTGVATVDNSTGLITGKSIGTATITYTVTGEGNCSNAATTRTVMVTAAPSAGTLNGNQNICLGGNTVFKPVGANGKGTWSSSNESVATIDASTGVVTGVTSGMAAISYTVTGGAGCASETSMIAVTVGVAEGPKAGKLSGKQDVCVGNTTRFTVTGNSASGTWSSSDAGVATVDASTGVITGISIGTATITYTVPASSGSSCNDAFVSRLVHVYAMPEAGTIKGPQNVCIGGTTTFTVNGNSATGTWSSSDAGIATVNASTGVIKGIAAGTATISYTVPGMGGCSDALATRTVMVAAPPVAGNLNGKQEICQGSTTTFTSTHSGGTWSSDHTAVATINASTGVIMGIAAGKATITYSVAGTGGCGSATATRMVTVTSPPIAGSLDGMQGICVGGTTTFTATDNSGMGSWSSDNTGIATVDASTGVITGVSAGSATITYTMAGSGGCSDASATRTVMVAAPPVAGTLGGEQKVCEGSTTTFTSTHSGGTWSADNTAIATIDASTGVITGVAAGTATITYTVAGAGGCGSATATRMLTVIAPPAAGMLSGMQSICIGGTTTFTATNNSSMGNWSSNNIGIATVDSSTGVITGVAAGTATITYTMAGTGGCGDATATRMVTVTSPPVAGTLDGEQQICVGSTTTFTSTHSGGTWSVDHAGVATINASTGVITGIAAGTATITYTMAGTGGCDDATATRTVMVAAPPVAGTLEGEQQICAGNTTTFTSTHSGGIWSVDHTGVATIDASTGVITGIAAGTATITYTMAGTGGCGDATATRTVMVAAPPVAGTLDGEQQICAGNTTTFTSTHSGGTWSVDHTGVATIDASTGVITGIAAGTATITYTMAGTGGCGDATATRMVTVTSPPMAGTLSGTQTVCSGSTTMFSSNGDLGGTWSTSDSGVATVNASTGAITGISAGMATITYSVAGKGNCSKATATRTVTVTPATTCASIIVLKRAKFNDTDSNGSAEVGETITYTFTVKNTGSLTLTDITISDPLVTVAGRIASLAPGKEDATTFSAVYLITQADVDAGSVSNQALANSKAPDGTAITASSDDPATVAANDSTTISLPQKPVTDLSIIKTVDNAAPVVGSNVTFTITVQNAGPADATGVVVSENLPSGYRFISASTSGTTTYTDGTWSIGNLANGANATLTIVAAVKLDGNYANTVNVASATVDKMMLNNTATATPVPVPNKPIANDNETLTDANKPIVISILEDDESGNSTFDLTTIEIVEQPVYGKLIINVDGTVTYIPNPGFTGIDKFTYRLKDAQGNYTNVATVTIKSNFIDLKIPNLFTPNGDGNNDTFEIIGLNQFKENTLVILSRWGNEVYRMNSYQNNWTGDGLNEGTYYYLLKARNGDDPNWVVYKGWLTLIREFKK</sequence>
<proteinExistence type="predicted"/>
<feature type="region of interest" description="Disordered" evidence="1">
    <location>
        <begin position="1297"/>
        <end position="1327"/>
    </location>
</feature>
<feature type="domain" description="BIG2" evidence="2">
    <location>
        <begin position="3794"/>
        <end position="3866"/>
    </location>
</feature>
<dbReference type="InterPro" id="IPR047589">
    <property type="entry name" value="DUF11_rpt"/>
</dbReference>
<keyword evidence="4" id="KW-1185">Reference proteome</keyword>
<dbReference type="KEGG" id="pex:IZT61_17640"/>
<dbReference type="Pfam" id="PF13585">
    <property type="entry name" value="CHU_C"/>
    <property type="match status" value="1"/>
</dbReference>
<name>A0A7U3Q5I8_9SPHI</name>
<dbReference type="InterPro" id="IPR025592">
    <property type="entry name" value="DUF4347"/>
</dbReference>
<feature type="domain" description="BIG2" evidence="2">
    <location>
        <begin position="4200"/>
        <end position="4270"/>
    </location>
</feature>
<dbReference type="InterPro" id="IPR026341">
    <property type="entry name" value="T9SS_type_B"/>
</dbReference>
<dbReference type="RefSeq" id="WP_196098342.1">
    <property type="nucleotide sequence ID" value="NZ_CP064939.1"/>
</dbReference>
<dbReference type="InterPro" id="IPR057586">
    <property type="entry name" value="Ig_NUP210_16th"/>
</dbReference>
<feature type="domain" description="BIG2" evidence="2">
    <location>
        <begin position="3124"/>
        <end position="3203"/>
    </location>
</feature>
<dbReference type="InterPro" id="IPR028974">
    <property type="entry name" value="TSP_type-3_rpt"/>
</dbReference>
<dbReference type="NCBIfam" id="TIGR04131">
    <property type="entry name" value="Bac_Flav_CTERM"/>
    <property type="match status" value="1"/>
</dbReference>
<dbReference type="Gene3D" id="4.10.1080.10">
    <property type="entry name" value="TSP type-3 repeat"/>
    <property type="match status" value="2"/>
</dbReference>
<gene>
    <name evidence="3" type="ORF">IZT61_17640</name>
</gene>
<feature type="domain" description="BIG2" evidence="2">
    <location>
        <begin position="4118"/>
        <end position="4190"/>
    </location>
</feature>
<dbReference type="Pfam" id="PF25354">
    <property type="entry name" value="Ig_NUP210_16th"/>
    <property type="match status" value="1"/>
</dbReference>
<dbReference type="Pfam" id="PF01345">
    <property type="entry name" value="DUF11"/>
    <property type="match status" value="1"/>
</dbReference>
<evidence type="ECO:0000256" key="1">
    <source>
        <dbReference type="SAM" id="MobiDB-lite"/>
    </source>
</evidence>
<dbReference type="Proteomes" id="UP000594759">
    <property type="component" value="Chromosome"/>
</dbReference>
<dbReference type="PANTHER" id="PTHR23019">
    <property type="entry name" value="NUCLEAR PORE MEMBRANE GLYCOPROTEIN GP210-RELATED"/>
    <property type="match status" value="1"/>
</dbReference>
<dbReference type="SMART" id="SM00635">
    <property type="entry name" value="BID_2"/>
    <property type="match status" value="18"/>
</dbReference>
<feature type="domain" description="BIG2" evidence="2">
    <location>
        <begin position="3710"/>
        <end position="3781"/>
    </location>
</feature>
<dbReference type="InterPro" id="IPR055354">
    <property type="entry name" value="DUF7507"/>
</dbReference>
<dbReference type="Pfam" id="PF24346">
    <property type="entry name" value="DUF7507"/>
    <property type="match status" value="1"/>
</dbReference>
<dbReference type="Gene3D" id="2.60.120.260">
    <property type="entry name" value="Galactose-binding domain-like"/>
    <property type="match status" value="1"/>
</dbReference>
<feature type="domain" description="BIG2" evidence="2">
    <location>
        <begin position="4431"/>
        <end position="4511"/>
    </location>
</feature>
<dbReference type="Pfam" id="PF14252">
    <property type="entry name" value="DUF4347"/>
    <property type="match status" value="1"/>
</dbReference>
<feature type="domain" description="BIG2" evidence="2">
    <location>
        <begin position="3462"/>
        <end position="3534"/>
    </location>
</feature>
<feature type="domain" description="BIG2" evidence="2">
    <location>
        <begin position="3382"/>
        <end position="3452"/>
    </location>
</feature>
<dbReference type="NCBIfam" id="TIGR01451">
    <property type="entry name" value="B_ant_repeat"/>
    <property type="match status" value="2"/>
</dbReference>
<feature type="domain" description="BIG2" evidence="2">
    <location>
        <begin position="3956"/>
        <end position="4028"/>
    </location>
</feature>
<evidence type="ECO:0000313" key="4">
    <source>
        <dbReference type="Proteomes" id="UP000594759"/>
    </source>
</evidence>
<feature type="domain" description="BIG2" evidence="2">
    <location>
        <begin position="3544"/>
        <end position="3618"/>
    </location>
</feature>
<feature type="domain" description="BIG2" evidence="2">
    <location>
        <begin position="3626"/>
        <end position="3695"/>
    </location>
</feature>
<dbReference type="InterPro" id="IPR001434">
    <property type="entry name" value="OmcB-like_DUF11"/>
</dbReference>
<dbReference type="SUPFAM" id="SSF49373">
    <property type="entry name" value="Invasin/intimin cell-adhesion fragments"/>
    <property type="match status" value="15"/>
</dbReference>